<dbReference type="RefSeq" id="WP_377873259.1">
    <property type="nucleotide sequence ID" value="NZ_JBHMAY010000047.1"/>
</dbReference>
<dbReference type="Gene3D" id="1.25.40.10">
    <property type="entry name" value="Tetratricopeptide repeat domain"/>
    <property type="match status" value="1"/>
</dbReference>
<protein>
    <submittedName>
        <fullName evidence="1">Tetratricopeptide repeat protein</fullName>
    </submittedName>
</protein>
<sequence>MTDAEESSANRITGGQFDKVVMAGAVHGDINVGQSGDSPADLADPLIASVRLQPGGTMADLVLDTDPPQVAVPGGTVHIITVEARTNRAVVLQSARVVVVSRIPPRPACLQVRIGGLLEPRPFTTDFEAPSPRLVAQGPDFPFTVSATDIEQFEIEPITTTHEVAWRLEVDWTCAGRQGTTVIDNQGEPFQAYPVPALFSGRSHSVLNSGCDLFHERGCPARLLDGAPASLWDRAQPPPYPVLPPLAEAPTSVDLDPDLKESWPEYRRVANAIRMSAAEPDFRGHEPPEHRALLIRVLRYLFVSGQARPGVALARLIHAEWTAALGEDHPDTLAVANRLAGCLVGTNDYLEARDLLTDLLPRVSRVLGEDDPLALTVASNLCVAYMGLDEYERARDQTEDVVARSRRALGPDALGTLRTTGNLVQIHLRLGNRAAALAVLEDLLPRCRQALGEDHPQTVSAAATLAQVLAEED</sequence>
<dbReference type="PANTHER" id="PTHR46082:SF6">
    <property type="entry name" value="AAA+ ATPASE DOMAIN-CONTAINING PROTEIN-RELATED"/>
    <property type="match status" value="1"/>
</dbReference>
<dbReference type="EMBL" id="JBHRWI010000056">
    <property type="protein sequence ID" value="MFC3515974.1"/>
    <property type="molecule type" value="Genomic_DNA"/>
</dbReference>
<organism evidence="1 2">
    <name type="scientific">Amycolatopsis halotolerans</name>
    <dbReference type="NCBI Taxonomy" id="330083"/>
    <lineage>
        <taxon>Bacteria</taxon>
        <taxon>Bacillati</taxon>
        <taxon>Actinomycetota</taxon>
        <taxon>Actinomycetes</taxon>
        <taxon>Pseudonocardiales</taxon>
        <taxon>Pseudonocardiaceae</taxon>
        <taxon>Amycolatopsis</taxon>
    </lineage>
</organism>
<evidence type="ECO:0000313" key="1">
    <source>
        <dbReference type="EMBL" id="MFC3515974.1"/>
    </source>
</evidence>
<dbReference type="Proteomes" id="UP001595764">
    <property type="component" value="Unassembled WGS sequence"/>
</dbReference>
<comment type="caution">
    <text evidence="1">The sequence shown here is derived from an EMBL/GenBank/DDBJ whole genome shotgun (WGS) entry which is preliminary data.</text>
</comment>
<dbReference type="SUPFAM" id="SSF48452">
    <property type="entry name" value="TPR-like"/>
    <property type="match status" value="1"/>
</dbReference>
<dbReference type="InterPro" id="IPR053137">
    <property type="entry name" value="NLR-like"/>
</dbReference>
<dbReference type="PANTHER" id="PTHR46082">
    <property type="entry name" value="ATP/GTP-BINDING PROTEIN-RELATED"/>
    <property type="match status" value="1"/>
</dbReference>
<accession>A0ABV7QUF4</accession>
<dbReference type="InterPro" id="IPR011990">
    <property type="entry name" value="TPR-like_helical_dom_sf"/>
</dbReference>
<reference evidence="2" key="1">
    <citation type="journal article" date="2019" name="Int. J. Syst. Evol. Microbiol.">
        <title>The Global Catalogue of Microorganisms (GCM) 10K type strain sequencing project: providing services to taxonomists for standard genome sequencing and annotation.</title>
        <authorList>
            <consortium name="The Broad Institute Genomics Platform"/>
            <consortium name="The Broad Institute Genome Sequencing Center for Infectious Disease"/>
            <person name="Wu L."/>
            <person name="Ma J."/>
        </authorList>
    </citation>
    <scope>NUCLEOTIDE SEQUENCE [LARGE SCALE GENOMIC DNA]</scope>
    <source>
        <strain evidence="2">CGMCC 4.7682</strain>
    </source>
</reference>
<proteinExistence type="predicted"/>
<keyword evidence="2" id="KW-1185">Reference proteome</keyword>
<gene>
    <name evidence="1" type="ORF">ACFORO_37820</name>
</gene>
<dbReference type="Pfam" id="PF13424">
    <property type="entry name" value="TPR_12"/>
    <property type="match status" value="1"/>
</dbReference>
<name>A0ABV7QUF4_9PSEU</name>
<evidence type="ECO:0000313" key="2">
    <source>
        <dbReference type="Proteomes" id="UP001595764"/>
    </source>
</evidence>